<keyword evidence="2" id="KW-0347">Helicase</keyword>
<evidence type="ECO:0000259" key="1">
    <source>
        <dbReference type="Pfam" id="PF21530"/>
    </source>
</evidence>
<dbReference type="PANTHER" id="PTHR10492">
    <property type="match status" value="1"/>
</dbReference>
<keyword evidence="3" id="KW-1185">Reference proteome</keyword>
<comment type="caution">
    <text evidence="2">The sequence shown here is derived from an EMBL/GenBank/DDBJ whole genome shotgun (WGS) entry which is preliminary data.</text>
</comment>
<dbReference type="GO" id="GO:0004386">
    <property type="term" value="F:helicase activity"/>
    <property type="evidence" value="ECO:0007669"/>
    <property type="project" value="UniProtKB-KW"/>
</dbReference>
<dbReference type="EMBL" id="BQNB010016316">
    <property type="protein sequence ID" value="GJT50394.1"/>
    <property type="molecule type" value="Genomic_DNA"/>
</dbReference>
<gene>
    <name evidence="2" type="ORF">Tco_0976551</name>
</gene>
<dbReference type="Pfam" id="PF21530">
    <property type="entry name" value="Pif1_2B_dom"/>
    <property type="match status" value="1"/>
</dbReference>
<sequence length="186" mass="21028">MNNRRCFEALDRSLRDLMDTLDLLFGGKRQNIQLLKPSLAEEEQRRSQEFADWLLHVGDGELRKPDEEDADDTSVEGEITTYLSNDQAIPASKDTSKIEMLYPPEYLNTIKFPGFSPHELYLKVGSPMMLLRNVNLSGGLCNGTRMIVRSLSPLQAQILPDDVVIRNHSFAGVFGYNLTVKQIVVN</sequence>
<keyword evidence="2" id="KW-0067">ATP-binding</keyword>
<reference evidence="2" key="1">
    <citation type="journal article" date="2022" name="Int. J. Mol. Sci.">
        <title>Draft Genome of Tanacetum Coccineum: Genomic Comparison of Closely Related Tanacetum-Family Plants.</title>
        <authorList>
            <person name="Yamashiro T."/>
            <person name="Shiraishi A."/>
            <person name="Nakayama K."/>
            <person name="Satake H."/>
        </authorList>
    </citation>
    <scope>NUCLEOTIDE SEQUENCE</scope>
</reference>
<organism evidence="2 3">
    <name type="scientific">Tanacetum coccineum</name>
    <dbReference type="NCBI Taxonomy" id="301880"/>
    <lineage>
        <taxon>Eukaryota</taxon>
        <taxon>Viridiplantae</taxon>
        <taxon>Streptophyta</taxon>
        <taxon>Embryophyta</taxon>
        <taxon>Tracheophyta</taxon>
        <taxon>Spermatophyta</taxon>
        <taxon>Magnoliopsida</taxon>
        <taxon>eudicotyledons</taxon>
        <taxon>Gunneridae</taxon>
        <taxon>Pentapetalae</taxon>
        <taxon>asterids</taxon>
        <taxon>campanulids</taxon>
        <taxon>Asterales</taxon>
        <taxon>Asteraceae</taxon>
        <taxon>Asteroideae</taxon>
        <taxon>Anthemideae</taxon>
        <taxon>Anthemidinae</taxon>
        <taxon>Tanacetum</taxon>
    </lineage>
</organism>
<reference evidence="2" key="2">
    <citation type="submission" date="2022-01" db="EMBL/GenBank/DDBJ databases">
        <authorList>
            <person name="Yamashiro T."/>
            <person name="Shiraishi A."/>
            <person name="Satake H."/>
            <person name="Nakayama K."/>
        </authorList>
    </citation>
    <scope>NUCLEOTIDE SEQUENCE</scope>
</reference>
<dbReference type="Proteomes" id="UP001151760">
    <property type="component" value="Unassembled WGS sequence"/>
</dbReference>
<dbReference type="PANTHER" id="PTHR10492:SF96">
    <property type="entry name" value="ATP-DEPENDENT DNA HELICASE"/>
    <property type="match status" value="1"/>
</dbReference>
<evidence type="ECO:0000313" key="2">
    <source>
        <dbReference type="EMBL" id="GJT50394.1"/>
    </source>
</evidence>
<keyword evidence="2" id="KW-0547">Nucleotide-binding</keyword>
<accession>A0ABQ5EHI7</accession>
<dbReference type="InterPro" id="IPR049163">
    <property type="entry name" value="Pif1-like_2B_dom"/>
</dbReference>
<evidence type="ECO:0000313" key="3">
    <source>
        <dbReference type="Proteomes" id="UP001151760"/>
    </source>
</evidence>
<keyword evidence="2" id="KW-0378">Hydrolase</keyword>
<protein>
    <submittedName>
        <fullName evidence="2">DNA helicase</fullName>
    </submittedName>
</protein>
<proteinExistence type="predicted"/>
<name>A0ABQ5EHI7_9ASTR</name>
<feature type="domain" description="DNA helicase Pif1-like 2B" evidence="1">
    <location>
        <begin position="105"/>
        <end position="151"/>
    </location>
</feature>